<name>A0AAD6MEL1_9ROSI</name>
<dbReference type="Proteomes" id="UP001164929">
    <property type="component" value="Chromosome 9"/>
</dbReference>
<sequence>MDACQILIHSQSAHNGFLSPEDERSERPSIDRLVAGVYREVMMMKTSGSHKSMDAEECFLRVF</sequence>
<proteinExistence type="predicted"/>
<accession>A0AAD6MEL1</accession>
<dbReference type="EMBL" id="JAQIZT010000009">
    <property type="protein sequence ID" value="KAJ6984109.1"/>
    <property type="molecule type" value="Genomic_DNA"/>
</dbReference>
<evidence type="ECO:0000313" key="2">
    <source>
        <dbReference type="Proteomes" id="UP001164929"/>
    </source>
</evidence>
<gene>
    <name evidence="1" type="ORF">NC653_022367</name>
</gene>
<keyword evidence="2" id="KW-1185">Reference proteome</keyword>
<comment type="caution">
    <text evidence="1">The sequence shown here is derived from an EMBL/GenBank/DDBJ whole genome shotgun (WGS) entry which is preliminary data.</text>
</comment>
<evidence type="ECO:0000313" key="1">
    <source>
        <dbReference type="EMBL" id="KAJ6984109.1"/>
    </source>
</evidence>
<dbReference type="AlphaFoldDB" id="A0AAD6MEL1"/>
<reference evidence="1" key="1">
    <citation type="journal article" date="2023" name="Mol. Ecol. Resour.">
        <title>Chromosome-level genome assembly of a triploid poplar Populus alba 'Berolinensis'.</title>
        <authorList>
            <person name="Chen S."/>
            <person name="Yu Y."/>
            <person name="Wang X."/>
            <person name="Wang S."/>
            <person name="Zhang T."/>
            <person name="Zhou Y."/>
            <person name="He R."/>
            <person name="Meng N."/>
            <person name="Wang Y."/>
            <person name="Liu W."/>
            <person name="Liu Z."/>
            <person name="Liu J."/>
            <person name="Guo Q."/>
            <person name="Huang H."/>
            <person name="Sederoff R.R."/>
            <person name="Wang G."/>
            <person name="Qu G."/>
            <person name="Chen S."/>
        </authorList>
    </citation>
    <scope>NUCLEOTIDE SEQUENCE</scope>
    <source>
        <strain evidence="1">SC-2020</strain>
    </source>
</reference>
<organism evidence="1 2">
    <name type="scientific">Populus alba x Populus x berolinensis</name>
    <dbReference type="NCBI Taxonomy" id="444605"/>
    <lineage>
        <taxon>Eukaryota</taxon>
        <taxon>Viridiplantae</taxon>
        <taxon>Streptophyta</taxon>
        <taxon>Embryophyta</taxon>
        <taxon>Tracheophyta</taxon>
        <taxon>Spermatophyta</taxon>
        <taxon>Magnoliopsida</taxon>
        <taxon>eudicotyledons</taxon>
        <taxon>Gunneridae</taxon>
        <taxon>Pentapetalae</taxon>
        <taxon>rosids</taxon>
        <taxon>fabids</taxon>
        <taxon>Malpighiales</taxon>
        <taxon>Salicaceae</taxon>
        <taxon>Saliceae</taxon>
        <taxon>Populus</taxon>
    </lineage>
</organism>
<protein>
    <submittedName>
        <fullName evidence="1">Uncharacterized protein</fullName>
    </submittedName>
</protein>